<keyword evidence="2" id="KW-0472">Membrane</keyword>
<proteinExistence type="predicted"/>
<feature type="region of interest" description="Disordered" evidence="1">
    <location>
        <begin position="408"/>
        <end position="554"/>
    </location>
</feature>
<dbReference type="InterPro" id="IPR021836">
    <property type="entry name" value="DUF3429"/>
</dbReference>
<dbReference type="Pfam" id="PF11911">
    <property type="entry name" value="DUF3429"/>
    <property type="match status" value="1"/>
</dbReference>
<feature type="transmembrane region" description="Helical" evidence="2">
    <location>
        <begin position="260"/>
        <end position="280"/>
    </location>
</feature>
<dbReference type="AlphaFoldDB" id="A0A8H4VGC1"/>
<evidence type="ECO:0000256" key="1">
    <source>
        <dbReference type="SAM" id="MobiDB-lite"/>
    </source>
</evidence>
<keyword evidence="2" id="KW-1133">Transmembrane helix</keyword>
<feature type="compositionally biased region" description="Basic and acidic residues" evidence="1">
    <location>
        <begin position="492"/>
        <end position="547"/>
    </location>
</feature>
<feature type="region of interest" description="Disordered" evidence="1">
    <location>
        <begin position="119"/>
        <end position="139"/>
    </location>
</feature>
<feature type="transmembrane region" description="Helical" evidence="2">
    <location>
        <begin position="340"/>
        <end position="362"/>
    </location>
</feature>
<evidence type="ECO:0000313" key="4">
    <source>
        <dbReference type="Proteomes" id="UP000562929"/>
    </source>
</evidence>
<organism evidence="3 4">
    <name type="scientific">Ophiocordyceps camponoti-floridani</name>
    <dbReference type="NCBI Taxonomy" id="2030778"/>
    <lineage>
        <taxon>Eukaryota</taxon>
        <taxon>Fungi</taxon>
        <taxon>Dikarya</taxon>
        <taxon>Ascomycota</taxon>
        <taxon>Pezizomycotina</taxon>
        <taxon>Sordariomycetes</taxon>
        <taxon>Hypocreomycetidae</taxon>
        <taxon>Hypocreales</taxon>
        <taxon>Ophiocordycipitaceae</taxon>
        <taxon>Ophiocordyceps</taxon>
    </lineage>
</organism>
<comment type="caution">
    <text evidence="3">The sequence shown here is derived from an EMBL/GenBank/DDBJ whole genome shotgun (WGS) entry which is preliminary data.</text>
</comment>
<name>A0A8H4VGC1_9HYPO</name>
<evidence type="ECO:0000256" key="2">
    <source>
        <dbReference type="SAM" id="Phobius"/>
    </source>
</evidence>
<feature type="compositionally biased region" description="Acidic residues" evidence="1">
    <location>
        <begin position="450"/>
        <end position="475"/>
    </location>
</feature>
<evidence type="ECO:0000313" key="3">
    <source>
        <dbReference type="EMBL" id="KAF4595032.1"/>
    </source>
</evidence>
<feature type="transmembrane region" description="Helical" evidence="2">
    <location>
        <begin position="301"/>
        <end position="328"/>
    </location>
</feature>
<dbReference type="Proteomes" id="UP000562929">
    <property type="component" value="Unassembled WGS sequence"/>
</dbReference>
<keyword evidence="4" id="KW-1185">Reference proteome</keyword>
<reference evidence="3 4" key="1">
    <citation type="journal article" date="2020" name="G3 (Bethesda)">
        <title>Genetic Underpinnings of Host Manipulation by Ophiocordyceps as Revealed by Comparative Transcriptomics.</title>
        <authorList>
            <person name="Will I."/>
            <person name="Das B."/>
            <person name="Trinh T."/>
            <person name="Brachmann A."/>
            <person name="Ohm R.A."/>
            <person name="de Bekker C."/>
        </authorList>
    </citation>
    <scope>NUCLEOTIDE SEQUENCE [LARGE SCALE GENOMIC DNA]</scope>
    <source>
        <strain evidence="3 4">EC05</strain>
    </source>
</reference>
<feature type="compositionally biased region" description="Basic and acidic residues" evidence="1">
    <location>
        <begin position="408"/>
        <end position="425"/>
    </location>
</feature>
<feature type="compositionally biased region" description="Basic and acidic residues" evidence="1">
    <location>
        <begin position="433"/>
        <end position="442"/>
    </location>
</feature>
<sequence length="554" mass="61373">MTSLRPSHRAPSSRIATSRLPLTPTYLPTCLSTLSLQSPGRPIGKPIVDSLLVKSIQSSCARRYNPELTMLQQLRIRPLGSLLRLAPQASSRSLPRHGLRAPFQSQVVVSSSLLRARSQLRSASSDSKTPPPRKSGEQLLKPVVDKFEVRPDKVSDRSSVRTIFEKSPPSAAKKDPDVGRDLKHDIAVFRDTFRLSDVPQESRILGLAGTLPYVATSLSTLFLAWDLNRDIPTGNSIFDPIFVDHETAQYLLNLIEPLQLGYGAVIISFLGAIHWGLEYAEKQPSRSRTRFRYGIGVAASIAAWPTVLMPIEHALTAQFFAFVVLYFVDARASSRGWAPYWYNTYRFLLTAIVGLAILVSLVGRAKISVHGRLSSSGLTSSMTTPGIADRETDWAKLEEEEKARIKKEEEEKAKKRKQKEAAERKKGGKKGGKNKDDQDKAKANATGTKDEEEADKKDDEEEEDSEDDEEGEEGEDGGKNEDDNNDEDGEDDEKKAESTNSKDDDGKDDDAKKDGKKKDSKAKDAKKQDNSQDDADKGDQDDADSKKTKANKKR</sequence>
<feature type="transmembrane region" description="Helical" evidence="2">
    <location>
        <begin position="204"/>
        <end position="225"/>
    </location>
</feature>
<feature type="region of interest" description="Disordered" evidence="1">
    <location>
        <begin position="374"/>
        <end position="394"/>
    </location>
</feature>
<gene>
    <name evidence="3" type="ORF">GQ602_000645</name>
</gene>
<keyword evidence="2" id="KW-0812">Transmembrane</keyword>
<accession>A0A8H4VGC1</accession>
<dbReference type="PANTHER" id="PTHR15887:SF1">
    <property type="entry name" value="TRANSMEMBRANE PROTEIN 69"/>
    <property type="match status" value="1"/>
</dbReference>
<feature type="compositionally biased region" description="Low complexity" evidence="1">
    <location>
        <begin position="374"/>
        <end position="384"/>
    </location>
</feature>
<dbReference type="EMBL" id="JAACLJ010000001">
    <property type="protein sequence ID" value="KAF4595032.1"/>
    <property type="molecule type" value="Genomic_DNA"/>
</dbReference>
<dbReference type="OrthoDB" id="194289at2759"/>
<protein>
    <submittedName>
        <fullName evidence="3">Mitochondrial inner membrane protein 1</fullName>
    </submittedName>
</protein>
<dbReference type="PANTHER" id="PTHR15887">
    <property type="entry name" value="TRANSMEMBRANE PROTEIN 69"/>
    <property type="match status" value="1"/>
</dbReference>